<keyword evidence="1" id="KW-0472">Membrane</keyword>
<sequence length="120" mass="13968">MQALIEWWLELDSIFKVVWSAIPLGGLLIVWLMIRDVKNMFNQNQLAQRSLEATNEAILAEQAKSAKDAKYHALKSSQAQYDVGVMTGQIKERNWFLEMLSREKQERALEQTNIVKFKKK</sequence>
<keyword evidence="1" id="KW-0812">Transmembrane</keyword>
<dbReference type="EMBL" id="CP009888">
    <property type="protein sequence ID" value="AIY65225.1"/>
    <property type="molecule type" value="Genomic_DNA"/>
</dbReference>
<dbReference type="AlphaFoldDB" id="A0A0A7EEX3"/>
<protein>
    <submittedName>
        <fullName evidence="2">Uncharacterized protein</fullName>
    </submittedName>
</protein>
<organism evidence="2 3">
    <name type="scientific">Pseudoalteromonas piratica</name>
    <dbReference type="NCBI Taxonomy" id="1348114"/>
    <lineage>
        <taxon>Bacteria</taxon>
        <taxon>Pseudomonadati</taxon>
        <taxon>Pseudomonadota</taxon>
        <taxon>Gammaproteobacteria</taxon>
        <taxon>Alteromonadales</taxon>
        <taxon>Pseudoalteromonadaceae</taxon>
        <taxon>Pseudoalteromonas</taxon>
    </lineage>
</organism>
<evidence type="ECO:0000256" key="1">
    <source>
        <dbReference type="SAM" id="Phobius"/>
    </source>
</evidence>
<accession>A0A0A7EEX3</accession>
<keyword evidence="1" id="KW-1133">Transmembrane helix</keyword>
<evidence type="ECO:0000313" key="3">
    <source>
        <dbReference type="Proteomes" id="UP000030341"/>
    </source>
</evidence>
<proteinExistence type="predicted"/>
<gene>
    <name evidence="2" type="ORF">OM33_08665</name>
</gene>
<dbReference type="KEGG" id="pseo:OM33_08665"/>
<name>A0A0A7EEX3_9GAMM</name>
<dbReference type="RefSeq" id="WP_038640912.1">
    <property type="nucleotide sequence ID" value="NZ_CP009888.1"/>
</dbReference>
<feature type="transmembrane region" description="Helical" evidence="1">
    <location>
        <begin position="14"/>
        <end position="34"/>
    </location>
</feature>
<keyword evidence="3" id="KW-1185">Reference proteome</keyword>
<reference evidence="2 3" key="1">
    <citation type="submission" date="2014-11" db="EMBL/GenBank/DDBJ databases">
        <title>Complete Genome Sequence of Pseudoalteromonas sp. Strain OCN003 Isolated from Kaneohe Bay, Oahu, Hawaii.</title>
        <authorList>
            <person name="Beurmann S."/>
            <person name="Videau P."/>
            <person name="Ushijima B."/>
            <person name="Smith A.M."/>
            <person name="Aeby G.S."/>
            <person name="Callahan S.M."/>
            <person name="Belcaid M."/>
        </authorList>
    </citation>
    <scope>NUCLEOTIDE SEQUENCE [LARGE SCALE GENOMIC DNA]</scope>
    <source>
        <strain evidence="2 3">OCN003</strain>
    </source>
</reference>
<dbReference type="HOGENOM" id="CLU_2047721_0_0_6"/>
<evidence type="ECO:0000313" key="2">
    <source>
        <dbReference type="EMBL" id="AIY65225.1"/>
    </source>
</evidence>
<dbReference type="Proteomes" id="UP000030341">
    <property type="component" value="Chromosome 1"/>
</dbReference>